<gene>
    <name evidence="1" type="ORF">ACFPYI_06490</name>
</gene>
<evidence type="ECO:0000313" key="2">
    <source>
        <dbReference type="Proteomes" id="UP001596099"/>
    </source>
</evidence>
<evidence type="ECO:0008006" key="3">
    <source>
        <dbReference type="Google" id="ProtNLM"/>
    </source>
</evidence>
<proteinExistence type="predicted"/>
<reference evidence="1 2" key="1">
    <citation type="journal article" date="2019" name="Int. J. Syst. Evol. Microbiol.">
        <title>The Global Catalogue of Microorganisms (GCM) 10K type strain sequencing project: providing services to taxonomists for standard genome sequencing and annotation.</title>
        <authorList>
            <consortium name="The Broad Institute Genomics Platform"/>
            <consortium name="The Broad Institute Genome Sequencing Center for Infectious Disease"/>
            <person name="Wu L."/>
            <person name="Ma J."/>
        </authorList>
    </citation>
    <scope>NUCLEOTIDE SEQUENCE [LARGE SCALE GENOMIC DNA]</scope>
    <source>
        <strain evidence="1 2">CGMCC 1.12543</strain>
    </source>
</reference>
<sequence>MTDETARRAGAPSWLDVMEDVLDENIAGEDEIEAHLSEFTLEVPAELGEDAEHYRWEFDGGVTVRTEGVRATLAEWLRYWDDRDD</sequence>
<dbReference type="EMBL" id="JBHSQH010000001">
    <property type="protein sequence ID" value="MFC5970978.1"/>
    <property type="molecule type" value="Genomic_DNA"/>
</dbReference>
<evidence type="ECO:0000313" key="1">
    <source>
        <dbReference type="EMBL" id="MFC5970978.1"/>
    </source>
</evidence>
<comment type="caution">
    <text evidence="1">The sequence shown here is derived from an EMBL/GenBank/DDBJ whole genome shotgun (WGS) entry which is preliminary data.</text>
</comment>
<dbReference type="AlphaFoldDB" id="A0ABD5RKY3"/>
<name>A0ABD5RKY3_9EURY</name>
<keyword evidence="2" id="KW-1185">Reference proteome</keyword>
<dbReference type="RefSeq" id="WP_247413892.1">
    <property type="nucleotide sequence ID" value="NZ_JALLGW010000001.1"/>
</dbReference>
<dbReference type="Proteomes" id="UP001596099">
    <property type="component" value="Unassembled WGS sequence"/>
</dbReference>
<organism evidence="1 2">
    <name type="scientific">Halomarina salina</name>
    <dbReference type="NCBI Taxonomy" id="1872699"/>
    <lineage>
        <taxon>Archaea</taxon>
        <taxon>Methanobacteriati</taxon>
        <taxon>Methanobacteriota</taxon>
        <taxon>Stenosarchaea group</taxon>
        <taxon>Halobacteria</taxon>
        <taxon>Halobacteriales</taxon>
        <taxon>Natronomonadaceae</taxon>
        <taxon>Halomarina</taxon>
    </lineage>
</organism>
<protein>
    <recommendedName>
        <fullName evidence="3">Amphi-Trp domain-containing protein</fullName>
    </recommendedName>
</protein>
<accession>A0ABD5RKY3</accession>